<protein>
    <submittedName>
        <fullName evidence="3">Uncharacterized protein</fullName>
    </submittedName>
</protein>
<evidence type="ECO:0000313" key="2">
    <source>
        <dbReference type="Proteomes" id="UP000887566"/>
    </source>
</evidence>
<reference evidence="3" key="1">
    <citation type="submission" date="2022-11" db="UniProtKB">
        <authorList>
            <consortium name="WormBaseParasite"/>
        </authorList>
    </citation>
    <scope>IDENTIFICATION</scope>
</reference>
<organism evidence="2 3">
    <name type="scientific">Plectus sambesii</name>
    <dbReference type="NCBI Taxonomy" id="2011161"/>
    <lineage>
        <taxon>Eukaryota</taxon>
        <taxon>Metazoa</taxon>
        <taxon>Ecdysozoa</taxon>
        <taxon>Nematoda</taxon>
        <taxon>Chromadorea</taxon>
        <taxon>Plectida</taxon>
        <taxon>Plectina</taxon>
        <taxon>Plectoidea</taxon>
        <taxon>Plectidae</taxon>
        <taxon>Plectus</taxon>
    </lineage>
</organism>
<dbReference type="AlphaFoldDB" id="A0A914WB46"/>
<feature type="compositionally biased region" description="Basic and acidic residues" evidence="1">
    <location>
        <begin position="1"/>
        <end position="12"/>
    </location>
</feature>
<sequence length="105" mass="11634">MEAERTGGRGENAHISTLSPDEHLATDTSSARFSEYWCELLERRTLHKITLFFLFLSAKAEGISGRAISAAQNAQFAKQNPPLISYGSFNYYVGRTTSRDQVGST</sequence>
<evidence type="ECO:0000313" key="3">
    <source>
        <dbReference type="WBParaSite" id="PSAMB.scaffold3740size17060.g22338.t1"/>
    </source>
</evidence>
<accession>A0A914WB46</accession>
<evidence type="ECO:0000256" key="1">
    <source>
        <dbReference type="SAM" id="MobiDB-lite"/>
    </source>
</evidence>
<dbReference type="WBParaSite" id="PSAMB.scaffold3740size17060.g22338.t1">
    <property type="protein sequence ID" value="PSAMB.scaffold3740size17060.g22338.t1"/>
    <property type="gene ID" value="PSAMB.scaffold3740size17060.g22338"/>
</dbReference>
<name>A0A914WB46_9BILA</name>
<proteinExistence type="predicted"/>
<feature type="region of interest" description="Disordered" evidence="1">
    <location>
        <begin position="1"/>
        <end position="26"/>
    </location>
</feature>
<dbReference type="Proteomes" id="UP000887566">
    <property type="component" value="Unplaced"/>
</dbReference>
<keyword evidence="2" id="KW-1185">Reference proteome</keyword>